<evidence type="ECO:0000256" key="1">
    <source>
        <dbReference type="ARBA" id="ARBA00005772"/>
    </source>
</evidence>
<name>A0A0V7ZXG6_9CYAN</name>
<dbReference type="GO" id="GO:0003723">
    <property type="term" value="F:RNA binding"/>
    <property type="evidence" value="ECO:0007669"/>
    <property type="project" value="UniProtKB-KW"/>
</dbReference>
<dbReference type="OrthoDB" id="9792564at2"/>
<protein>
    <recommendedName>
        <fullName evidence="2">CRISPR system Cms protein Csm4</fullName>
    </recommendedName>
</protein>
<evidence type="ECO:0000256" key="4">
    <source>
        <dbReference type="ARBA" id="ARBA00023118"/>
    </source>
</evidence>
<evidence type="ECO:0000259" key="5">
    <source>
        <dbReference type="Pfam" id="PF17953"/>
    </source>
</evidence>
<dbReference type="RefSeq" id="WP_027843066.1">
    <property type="nucleotide sequence ID" value="NZ_LMTZ01000028.1"/>
</dbReference>
<dbReference type="InterPro" id="IPR040932">
    <property type="entry name" value="Csm4_C"/>
</dbReference>
<evidence type="ECO:0000256" key="3">
    <source>
        <dbReference type="ARBA" id="ARBA00022884"/>
    </source>
</evidence>
<keyword evidence="4" id="KW-0051">Antiviral defense</keyword>
<comment type="caution">
    <text evidence="7">The sequence shown here is derived from an EMBL/GenBank/DDBJ whole genome shotgun (WGS) entry which is preliminary data.</text>
</comment>
<dbReference type="Pfam" id="PF17953">
    <property type="entry name" value="Csm4_C"/>
    <property type="match status" value="1"/>
</dbReference>
<dbReference type="NCBIfam" id="TIGR01903">
    <property type="entry name" value="cas5_csm4"/>
    <property type="match status" value="1"/>
</dbReference>
<sequence length="369" mass="42686">MSSWKLVKLNFGRNPVHFGRLGIGMEETAERVQSDTLFSAWVSNYARLFGKAKVEELLERFPKYSKYAKNSNQESPAVKISSTFIYRQTEGKTTEPKTTYYLPRPMEFPINYPENDLDFFKTYKKQKYLPLEIWRRWYQGEGFTSKDKDELTEKTKNKQTDGNLNKSGMFDYGKTYEINKHPKIAVDRITAATNFFHTGLVQFQWENEISGLYFLLNFPQKDEKLEKELKAALELLGEEGLGGERSSGAGRFTIEWLDRLPEPWDKVIKSPGTHNTLISLFWDSPITENFIENAAYEIQERGGWIGDVNLRRKMVRMFTEGSVFSEQPQGKLVDVTPSQLIDGGKYKFHPVYRSGISLTLPIKIKDIAQ</sequence>
<dbReference type="InterPro" id="IPR005510">
    <property type="entry name" value="Csm4"/>
</dbReference>
<proteinExistence type="inferred from homology"/>
<evidence type="ECO:0000313" key="6">
    <source>
        <dbReference type="EMBL" id="KST69261.1"/>
    </source>
</evidence>
<evidence type="ECO:0000256" key="2">
    <source>
        <dbReference type="ARBA" id="ARBA00016109"/>
    </source>
</evidence>
<feature type="domain" description="Csm4 C-terminal" evidence="5">
    <location>
        <begin position="273"/>
        <end position="362"/>
    </location>
</feature>
<dbReference type="AlphaFoldDB" id="A0A0V7ZXG6"/>
<evidence type="ECO:0000313" key="8">
    <source>
        <dbReference type="Proteomes" id="UP000053372"/>
    </source>
</evidence>
<dbReference type="Proteomes" id="UP000053372">
    <property type="component" value="Unassembled WGS sequence"/>
</dbReference>
<dbReference type="EMBL" id="LMTZ01000028">
    <property type="protein sequence ID" value="KST69285.1"/>
    <property type="molecule type" value="Genomic_DNA"/>
</dbReference>
<reference evidence="7 8" key="1">
    <citation type="journal article" date="2015" name="Genome Announc.">
        <title>Draft Genome of the Euendolithic (true boring) Cyanobacterium Mastigocoleus testarum strain BC008.</title>
        <authorList>
            <person name="Guida B.S."/>
            <person name="Garcia-Pichel F."/>
        </authorList>
    </citation>
    <scope>NUCLEOTIDE SEQUENCE [LARGE SCALE GENOMIC DNA]</scope>
    <source>
        <strain evidence="7 8">BC008</strain>
    </source>
</reference>
<gene>
    <name evidence="6" type="ORF">BC008_03475</name>
    <name evidence="7" type="ORF">BC008_03610</name>
</gene>
<evidence type="ECO:0000313" key="7">
    <source>
        <dbReference type="EMBL" id="KST69285.1"/>
    </source>
</evidence>
<keyword evidence="3" id="KW-0694">RNA-binding</keyword>
<comment type="similarity">
    <text evidence="1">Belongs to the CRISPR-associated Csm4 family.</text>
</comment>
<dbReference type="GO" id="GO:0051607">
    <property type="term" value="P:defense response to virus"/>
    <property type="evidence" value="ECO:0007669"/>
    <property type="project" value="UniProtKB-KW"/>
</dbReference>
<keyword evidence="8" id="KW-1185">Reference proteome</keyword>
<dbReference type="EMBL" id="LMTZ01000030">
    <property type="protein sequence ID" value="KST69261.1"/>
    <property type="molecule type" value="Genomic_DNA"/>
</dbReference>
<organism evidence="7 8">
    <name type="scientific">Mastigocoleus testarum BC008</name>
    <dbReference type="NCBI Taxonomy" id="371196"/>
    <lineage>
        <taxon>Bacteria</taxon>
        <taxon>Bacillati</taxon>
        <taxon>Cyanobacteriota</taxon>
        <taxon>Cyanophyceae</taxon>
        <taxon>Nostocales</taxon>
        <taxon>Hapalosiphonaceae</taxon>
        <taxon>Mastigocoleus</taxon>
    </lineage>
</organism>
<accession>A0A0V7ZXG6</accession>